<dbReference type="Gene3D" id="3.30.110.70">
    <property type="entry name" value="Hypothetical protein apc22750. Chain B"/>
    <property type="match status" value="1"/>
</dbReference>
<dbReference type="PANTHER" id="PTHR34068:SF2">
    <property type="entry name" value="UPF0145 PROTEIN SCO3412"/>
    <property type="match status" value="1"/>
</dbReference>
<dbReference type="SUPFAM" id="SSF117782">
    <property type="entry name" value="YbjQ-like"/>
    <property type="match status" value="1"/>
</dbReference>
<evidence type="ECO:0000256" key="2">
    <source>
        <dbReference type="HAMAP-Rule" id="MF_00338"/>
    </source>
</evidence>
<accession>A0AA44BD81</accession>
<evidence type="ECO:0000313" key="3">
    <source>
        <dbReference type="EMBL" id="NBG87657.1"/>
    </source>
</evidence>
<evidence type="ECO:0000256" key="1">
    <source>
        <dbReference type="ARBA" id="ARBA00010751"/>
    </source>
</evidence>
<evidence type="ECO:0000313" key="4">
    <source>
        <dbReference type="Proteomes" id="UP000449710"/>
    </source>
</evidence>
<name>A0AA44BD81_9CLOT</name>
<dbReference type="InterPro" id="IPR035439">
    <property type="entry name" value="UPF0145_dom_sf"/>
</dbReference>
<dbReference type="Pfam" id="PF01906">
    <property type="entry name" value="YbjQ_1"/>
    <property type="match status" value="1"/>
</dbReference>
<gene>
    <name evidence="3" type="ORF">ISALK_04000</name>
</gene>
<dbReference type="EMBL" id="SUMG01000003">
    <property type="protein sequence ID" value="NBG87657.1"/>
    <property type="molecule type" value="Genomic_DNA"/>
</dbReference>
<dbReference type="AlphaFoldDB" id="A0AA44BD81"/>
<dbReference type="InterPro" id="IPR002765">
    <property type="entry name" value="UPF0145_YbjQ-like"/>
</dbReference>
<comment type="caution">
    <text evidence="3">The sequence shown here is derived from an EMBL/GenBank/DDBJ whole genome shotgun (WGS) entry which is preliminary data.</text>
</comment>
<keyword evidence="4" id="KW-1185">Reference proteome</keyword>
<dbReference type="PANTHER" id="PTHR34068">
    <property type="entry name" value="UPF0145 PROTEIN YBJQ"/>
    <property type="match status" value="1"/>
</dbReference>
<proteinExistence type="inferred from homology"/>
<organism evidence="3 4">
    <name type="scientific">Isachenkonia alkalipeptolytica</name>
    <dbReference type="NCBI Taxonomy" id="2565777"/>
    <lineage>
        <taxon>Bacteria</taxon>
        <taxon>Bacillati</taxon>
        <taxon>Bacillota</taxon>
        <taxon>Clostridia</taxon>
        <taxon>Eubacteriales</taxon>
        <taxon>Clostridiaceae</taxon>
        <taxon>Isachenkonia</taxon>
    </lineage>
</organism>
<reference evidence="3 4" key="1">
    <citation type="submission" date="2019-04" db="EMBL/GenBank/DDBJ databases">
        <title>Isachenkonia alkalipeptolytica gen. nov. sp. nov. a new anaerobic, alkiliphilic organothrophic bacterium capable to reduce synthesized ferrihydrite isolated from a soda lake.</title>
        <authorList>
            <person name="Toshchakov S.V."/>
            <person name="Zavarzina D.G."/>
            <person name="Zhilina T.N."/>
            <person name="Kostrikina N.A."/>
            <person name="Kublanov I.V."/>
        </authorList>
    </citation>
    <scope>NUCLEOTIDE SEQUENCE [LARGE SCALE GENOMIC DNA]</scope>
    <source>
        <strain evidence="3 4">Z-1701</strain>
    </source>
</reference>
<dbReference type="HAMAP" id="MF_00338">
    <property type="entry name" value="UPF0145"/>
    <property type="match status" value="1"/>
</dbReference>
<dbReference type="RefSeq" id="WP_160719293.1">
    <property type="nucleotide sequence ID" value="NZ_SUMG01000003.1"/>
</dbReference>
<comment type="similarity">
    <text evidence="1 2">Belongs to the UPF0145 family.</text>
</comment>
<sequence length="106" mass="11560">MIVTNTDLVPNKEIVEVLNIVKGNTIRAKHLGKDIMSSFKHLVGGELNQYTEMIDEARDVAYDKMVMEAKEMGADAIVSVRFSTSAIAQGAAEVLCYGTAVKLVDK</sequence>
<dbReference type="Proteomes" id="UP000449710">
    <property type="component" value="Unassembled WGS sequence"/>
</dbReference>
<protein>
    <recommendedName>
        <fullName evidence="2">UPF0145 protein ISALK_04000</fullName>
    </recommendedName>
</protein>